<comment type="caution">
    <text evidence="1">The sequence shown here is derived from an EMBL/GenBank/DDBJ whole genome shotgun (WGS) entry which is preliminary data.</text>
</comment>
<protein>
    <recommendedName>
        <fullName evidence="3">CBM20 domain-containing protein</fullName>
    </recommendedName>
</protein>
<reference evidence="1 2" key="1">
    <citation type="journal article" date="2015" name="Genome Biol. Evol.">
        <title>Comparative Genomics of a Bacterivorous Green Alga Reveals Evolutionary Causalities and Consequences of Phago-Mixotrophic Mode of Nutrition.</title>
        <authorList>
            <person name="Burns J.A."/>
            <person name="Paasch A."/>
            <person name="Narechania A."/>
            <person name="Kim E."/>
        </authorList>
    </citation>
    <scope>NUCLEOTIDE SEQUENCE [LARGE SCALE GENOMIC DNA]</scope>
    <source>
        <strain evidence="1 2">PLY_AMNH</strain>
    </source>
</reference>
<sequence length="99" mass="10901">MGNSNFKELSSKDSSLVDYQRVTLTVTPNGTLPEGMIISVTGSSPLGNWDLKKTRELQYSSGTYTLSFIIPTCIKGNLSWAFVLRSKEGSTICHERGPR</sequence>
<dbReference type="EMBL" id="LGRX02007545">
    <property type="protein sequence ID" value="KAK3274743.1"/>
    <property type="molecule type" value="Genomic_DNA"/>
</dbReference>
<name>A0AAE0L7A8_9CHLO</name>
<proteinExistence type="predicted"/>
<gene>
    <name evidence="1" type="ORF">CYMTET_17087</name>
</gene>
<dbReference type="Gene3D" id="2.60.40.10">
    <property type="entry name" value="Immunoglobulins"/>
    <property type="match status" value="1"/>
</dbReference>
<dbReference type="AlphaFoldDB" id="A0AAE0L7A8"/>
<evidence type="ECO:0000313" key="1">
    <source>
        <dbReference type="EMBL" id="KAK3274743.1"/>
    </source>
</evidence>
<dbReference type="InterPro" id="IPR013783">
    <property type="entry name" value="Ig-like_fold"/>
</dbReference>
<dbReference type="SUPFAM" id="SSF49452">
    <property type="entry name" value="Starch-binding domain-like"/>
    <property type="match status" value="1"/>
</dbReference>
<keyword evidence="2" id="KW-1185">Reference proteome</keyword>
<accession>A0AAE0L7A8</accession>
<dbReference type="Proteomes" id="UP001190700">
    <property type="component" value="Unassembled WGS sequence"/>
</dbReference>
<dbReference type="InterPro" id="IPR013784">
    <property type="entry name" value="Carb-bd-like_fold"/>
</dbReference>
<evidence type="ECO:0008006" key="3">
    <source>
        <dbReference type="Google" id="ProtNLM"/>
    </source>
</evidence>
<organism evidence="1 2">
    <name type="scientific">Cymbomonas tetramitiformis</name>
    <dbReference type="NCBI Taxonomy" id="36881"/>
    <lineage>
        <taxon>Eukaryota</taxon>
        <taxon>Viridiplantae</taxon>
        <taxon>Chlorophyta</taxon>
        <taxon>Pyramimonadophyceae</taxon>
        <taxon>Pyramimonadales</taxon>
        <taxon>Pyramimonadaceae</taxon>
        <taxon>Cymbomonas</taxon>
    </lineage>
</organism>
<evidence type="ECO:0000313" key="2">
    <source>
        <dbReference type="Proteomes" id="UP001190700"/>
    </source>
</evidence>
<dbReference type="GO" id="GO:0030246">
    <property type="term" value="F:carbohydrate binding"/>
    <property type="evidence" value="ECO:0007669"/>
    <property type="project" value="InterPro"/>
</dbReference>